<organism evidence="11 12">
    <name type="scientific">Paramormyrops kingsleyae</name>
    <dbReference type="NCBI Taxonomy" id="1676925"/>
    <lineage>
        <taxon>Eukaryota</taxon>
        <taxon>Metazoa</taxon>
        <taxon>Chordata</taxon>
        <taxon>Craniata</taxon>
        <taxon>Vertebrata</taxon>
        <taxon>Euteleostomi</taxon>
        <taxon>Actinopterygii</taxon>
        <taxon>Neopterygii</taxon>
        <taxon>Teleostei</taxon>
        <taxon>Osteoglossocephala</taxon>
        <taxon>Osteoglossomorpha</taxon>
        <taxon>Osteoglossiformes</taxon>
        <taxon>Mormyridae</taxon>
        <taxon>Paramormyrops</taxon>
    </lineage>
</organism>
<keyword evidence="6" id="KW-1015">Disulfide bond</keyword>
<dbReference type="Gene3D" id="2.60.40.10">
    <property type="entry name" value="Immunoglobulins"/>
    <property type="match status" value="2"/>
</dbReference>
<dbReference type="GO" id="GO:0009897">
    <property type="term" value="C:external side of plasma membrane"/>
    <property type="evidence" value="ECO:0007669"/>
    <property type="project" value="TreeGrafter"/>
</dbReference>
<dbReference type="FunFam" id="2.60.40.10:FF:000287">
    <property type="entry name" value="Prolactin receptor"/>
    <property type="match status" value="1"/>
</dbReference>
<evidence type="ECO:0000256" key="7">
    <source>
        <dbReference type="ARBA" id="ARBA00023170"/>
    </source>
</evidence>
<dbReference type="STRING" id="1676925.ENSPKIP00000028212"/>
<evidence type="ECO:0000256" key="6">
    <source>
        <dbReference type="ARBA" id="ARBA00023157"/>
    </source>
</evidence>
<keyword evidence="5 9" id="KW-0472">Membrane</keyword>
<accession>A0A3B3SBV3</accession>
<evidence type="ECO:0000256" key="2">
    <source>
        <dbReference type="ARBA" id="ARBA00022692"/>
    </source>
</evidence>
<evidence type="ECO:0000313" key="11">
    <source>
        <dbReference type="Ensembl" id="ENSPKIP00000028212.1"/>
    </source>
</evidence>
<reference evidence="11" key="1">
    <citation type="submission" date="2025-08" db="UniProtKB">
        <authorList>
            <consortium name="Ensembl"/>
        </authorList>
    </citation>
    <scope>IDENTIFICATION</scope>
</reference>
<keyword evidence="8" id="KW-0325">Glycoprotein</keyword>
<evidence type="ECO:0000256" key="8">
    <source>
        <dbReference type="ARBA" id="ARBA00023180"/>
    </source>
</evidence>
<dbReference type="Pfam" id="PF09067">
    <property type="entry name" value="EpoR_lig-bind"/>
    <property type="match status" value="1"/>
</dbReference>
<proteinExistence type="predicted"/>
<dbReference type="OrthoDB" id="8545036at2759"/>
<evidence type="ECO:0000256" key="4">
    <source>
        <dbReference type="ARBA" id="ARBA00022989"/>
    </source>
</evidence>
<dbReference type="InterPro" id="IPR013783">
    <property type="entry name" value="Ig-like_fold"/>
</dbReference>
<keyword evidence="2 9" id="KW-0812">Transmembrane</keyword>
<keyword evidence="3" id="KW-0732">Signal</keyword>
<evidence type="ECO:0000256" key="9">
    <source>
        <dbReference type="SAM" id="Phobius"/>
    </source>
</evidence>
<dbReference type="PANTHER" id="PTHR23037:SF35">
    <property type="entry name" value="FIBRONECTIN TYPE-III DOMAIN-CONTAINING PROTEIN"/>
    <property type="match status" value="1"/>
</dbReference>
<dbReference type="Ensembl" id="ENSPKIT00000008988.1">
    <property type="protein sequence ID" value="ENSPKIP00000028212.1"/>
    <property type="gene ID" value="ENSPKIG00000009925.1"/>
</dbReference>
<dbReference type="SUPFAM" id="SSF49265">
    <property type="entry name" value="Fibronectin type III"/>
    <property type="match status" value="2"/>
</dbReference>
<dbReference type="InterPro" id="IPR036116">
    <property type="entry name" value="FN3_sf"/>
</dbReference>
<evidence type="ECO:0000259" key="10">
    <source>
        <dbReference type="PROSITE" id="PS50853"/>
    </source>
</evidence>
<feature type="transmembrane region" description="Helical" evidence="9">
    <location>
        <begin position="297"/>
        <end position="318"/>
    </location>
</feature>
<reference evidence="11" key="2">
    <citation type="submission" date="2025-09" db="UniProtKB">
        <authorList>
            <consortium name="Ensembl"/>
        </authorList>
    </citation>
    <scope>IDENTIFICATION</scope>
</reference>
<feature type="domain" description="Fibronectin type-III" evidence="10">
    <location>
        <begin position="185"/>
        <end position="287"/>
    </location>
</feature>
<evidence type="ECO:0000256" key="1">
    <source>
        <dbReference type="ARBA" id="ARBA00004479"/>
    </source>
</evidence>
<comment type="subcellular location">
    <subcellularLocation>
        <location evidence="1">Membrane</location>
        <topology evidence="1">Single-pass type I membrane protein</topology>
    </subcellularLocation>
</comment>
<keyword evidence="4 9" id="KW-1133">Transmembrane helix</keyword>
<dbReference type="InterPro" id="IPR003961">
    <property type="entry name" value="FN3_dom"/>
</dbReference>
<dbReference type="PANTHER" id="PTHR23037">
    <property type="entry name" value="CYTOKINE RECEPTOR"/>
    <property type="match status" value="1"/>
</dbReference>
<keyword evidence="12" id="KW-1185">Reference proteome</keyword>
<evidence type="ECO:0000313" key="12">
    <source>
        <dbReference type="Proteomes" id="UP000261540"/>
    </source>
</evidence>
<dbReference type="InterPro" id="IPR015152">
    <property type="entry name" value="Growth/epo_recpt_lig-bind"/>
</dbReference>
<dbReference type="AlphaFoldDB" id="A0A3B3SBV3"/>
<dbReference type="GO" id="GO:0004896">
    <property type="term" value="F:cytokine receptor activity"/>
    <property type="evidence" value="ECO:0007669"/>
    <property type="project" value="TreeGrafter"/>
</dbReference>
<sequence>MTAGPFDLLSFTSRCCICVEAHKFLSFTGFILLCLTLFLLDAPRTLREGMTWWLLILFLPLATQGHGEAARDISTGDVSSLRNRPHIHYCRSPNMETFTCWWHLPDNTSQNDGNVNFTLTYTVGKGPQHECPDYVTGGPNSCFFDSQHTQVWEVYCMTVTVQGGGGSLTSEEHCLDVADIVETDPPLNLTYQQGSCVEELGCGVAVSWHYPMTVDVQMGWVTLVYELQYRRKLEPDTWKVKGGLREPHLELLGLPVGSYVMRVRCKSRNARLWSKWSPNLTVYIPPKLGTAVPDKKLVGVLVTGVGMMALLIISIGVIPQSKRLKAFLLPPIPKPRIRGIDSALLKNGKIDEINRLFSSFQGYTPGQHSEEALLQLNVDEDLTFIGSPVAQSSNSKWEVPPDSQGHGFLAGQELLEEAVGPAIYSPSPGACVQGSAPSQVESPSSPVVMMSVWAQPPLGTAHTEFLTFPALGYSVALGPAPVQPANQGFYTCVNGIGTRGAVHLVPCLPDHPKHVSYPQLGSPVDTVIKSLAEGGSQLAANNGQGEQGGLAASQGGVSARAGLDTYTTLDDLRIGKELGVSTASNQ</sequence>
<dbReference type="PROSITE" id="PS50853">
    <property type="entry name" value="FN3"/>
    <property type="match status" value="1"/>
</dbReference>
<evidence type="ECO:0000256" key="3">
    <source>
        <dbReference type="ARBA" id="ARBA00022729"/>
    </source>
</evidence>
<evidence type="ECO:0000256" key="5">
    <source>
        <dbReference type="ARBA" id="ARBA00023136"/>
    </source>
</evidence>
<feature type="transmembrane region" description="Helical" evidence="9">
    <location>
        <begin position="24"/>
        <end position="40"/>
    </location>
</feature>
<name>A0A3B3SBV3_9TELE</name>
<dbReference type="Proteomes" id="UP000261540">
    <property type="component" value="Unplaced"/>
</dbReference>
<dbReference type="GeneTree" id="ENSGT00940000154851"/>
<protein>
    <submittedName>
        <fullName evidence="11">Prolactin receptor-like</fullName>
    </submittedName>
</protein>
<keyword evidence="7" id="KW-0675">Receptor</keyword>